<accession>A0A381TBB2</accession>
<feature type="non-terminal residue" evidence="1">
    <location>
        <position position="1"/>
    </location>
</feature>
<dbReference type="InterPro" id="IPR021457">
    <property type="entry name" value="DUF3108"/>
</dbReference>
<gene>
    <name evidence="1" type="ORF">METZ01_LOCUS66289</name>
</gene>
<name>A0A381TBB2_9ZZZZ</name>
<dbReference type="Pfam" id="PF11306">
    <property type="entry name" value="DUF3108"/>
    <property type="match status" value="1"/>
</dbReference>
<feature type="non-terminal residue" evidence="1">
    <location>
        <position position="214"/>
    </location>
</feature>
<dbReference type="EMBL" id="UINC01004319">
    <property type="protein sequence ID" value="SVA13435.1"/>
    <property type="molecule type" value="Genomic_DNA"/>
</dbReference>
<reference evidence="1" key="1">
    <citation type="submission" date="2018-05" db="EMBL/GenBank/DDBJ databases">
        <authorList>
            <person name="Lanie J.A."/>
            <person name="Ng W.-L."/>
            <person name="Kazmierczak K.M."/>
            <person name="Andrzejewski T.M."/>
            <person name="Davidsen T.M."/>
            <person name="Wayne K.J."/>
            <person name="Tettelin H."/>
            <person name="Glass J.I."/>
            <person name="Rusch D."/>
            <person name="Podicherti R."/>
            <person name="Tsui H.-C.T."/>
            <person name="Winkler M.E."/>
        </authorList>
    </citation>
    <scope>NUCLEOTIDE SEQUENCE</scope>
</reference>
<organism evidence="1">
    <name type="scientific">marine metagenome</name>
    <dbReference type="NCBI Taxonomy" id="408172"/>
    <lineage>
        <taxon>unclassified sequences</taxon>
        <taxon>metagenomes</taxon>
        <taxon>ecological metagenomes</taxon>
    </lineage>
</organism>
<sequence length="214" mass="24662">LAGQTNHWNESLIYNAYFGGIHIAEGQLKISEPEVSDEKPVIQILFQAKTISTANFIFPINDKINIDINPKTWTPISIKKVIREGKYKHDSFTQFFPEKNIFIYKNDTISYVPPVHDPYSLIYLFRRKTLTPGNNFQFNTIDGKKITPLQFDISTIETIRIPTGEFKTIKVNPRRTDGKPFKNAGQLTIWYSIKNNDKIPVKINIKLKFGSLNL</sequence>
<protein>
    <submittedName>
        <fullName evidence="1">Uncharacterized protein</fullName>
    </submittedName>
</protein>
<proteinExistence type="predicted"/>
<dbReference type="AlphaFoldDB" id="A0A381TBB2"/>
<evidence type="ECO:0000313" key="1">
    <source>
        <dbReference type="EMBL" id="SVA13435.1"/>
    </source>
</evidence>